<dbReference type="Proteomes" id="UP001205486">
    <property type="component" value="Unassembled WGS sequence"/>
</dbReference>
<name>A0ACC6ANE9_NITWI</name>
<protein>
    <submittedName>
        <fullName evidence="1">Uncharacterized protein</fullName>
    </submittedName>
</protein>
<accession>A0ACC6ANE9</accession>
<evidence type="ECO:0000313" key="2">
    <source>
        <dbReference type="Proteomes" id="UP001205486"/>
    </source>
</evidence>
<sequence>MLAALKLAALSAFTANVGLDDLQDELRMAVGDVMSKMAGSLKDGPRPPLNS</sequence>
<organism evidence="1 2">
    <name type="scientific">Nitrobacter winogradskyi</name>
    <name type="common">Nitrobacter agilis</name>
    <dbReference type="NCBI Taxonomy" id="913"/>
    <lineage>
        <taxon>Bacteria</taxon>
        <taxon>Pseudomonadati</taxon>
        <taxon>Pseudomonadota</taxon>
        <taxon>Alphaproteobacteria</taxon>
        <taxon>Hyphomicrobiales</taxon>
        <taxon>Nitrobacteraceae</taxon>
        <taxon>Nitrobacter</taxon>
    </lineage>
</organism>
<dbReference type="EMBL" id="JALJZS010000005">
    <property type="protein sequence ID" value="MCP2001141.1"/>
    <property type="molecule type" value="Genomic_DNA"/>
</dbReference>
<gene>
    <name evidence="1" type="ORF">J2S34_003627</name>
</gene>
<reference evidence="1" key="1">
    <citation type="submission" date="2022-03" db="EMBL/GenBank/DDBJ databases">
        <title>Interactions between chemoautotrophic and heterotrophic bacteria.</title>
        <authorList>
            <person name="Santoro A."/>
        </authorList>
    </citation>
    <scope>NUCLEOTIDE SEQUENCE</scope>
    <source>
        <strain evidence="1">Nb-106</strain>
    </source>
</reference>
<keyword evidence="2" id="KW-1185">Reference proteome</keyword>
<evidence type="ECO:0000313" key="1">
    <source>
        <dbReference type="EMBL" id="MCP2001141.1"/>
    </source>
</evidence>
<proteinExistence type="predicted"/>
<comment type="caution">
    <text evidence="1">The sequence shown here is derived from an EMBL/GenBank/DDBJ whole genome shotgun (WGS) entry which is preliminary data.</text>
</comment>